<dbReference type="PANTHER" id="PTHR34216">
    <property type="match status" value="1"/>
</dbReference>
<comment type="caution">
    <text evidence="7">The sequence shown here is derived from an EMBL/GenBank/DDBJ whole genome shotgun (WGS) entry which is preliminary data.</text>
</comment>
<evidence type="ECO:0000256" key="4">
    <source>
        <dbReference type="ARBA" id="ARBA00022729"/>
    </source>
</evidence>
<evidence type="ECO:0000256" key="3">
    <source>
        <dbReference type="ARBA" id="ARBA00020071"/>
    </source>
</evidence>
<evidence type="ECO:0000259" key="6">
    <source>
        <dbReference type="Pfam" id="PF01522"/>
    </source>
</evidence>
<feature type="domain" description="NodB homology" evidence="6">
    <location>
        <begin position="93"/>
        <end position="278"/>
    </location>
</feature>
<evidence type="ECO:0000256" key="5">
    <source>
        <dbReference type="ARBA" id="ARBA00032976"/>
    </source>
</evidence>
<dbReference type="Pfam" id="PF01522">
    <property type="entry name" value="Polysacc_deac_1"/>
    <property type="match status" value="1"/>
</dbReference>
<dbReference type="OrthoDB" id="9782872at2"/>
<dbReference type="HOGENOM" id="CLU_030024_1_2_5"/>
<proteinExistence type="inferred from homology"/>
<dbReference type="EMBL" id="AGWY01000006">
    <property type="protein sequence ID" value="EKS38693.1"/>
    <property type="molecule type" value="Genomic_DNA"/>
</dbReference>
<dbReference type="CDD" id="cd10968">
    <property type="entry name" value="CE4_Mlr8448_like_5s"/>
    <property type="match status" value="1"/>
</dbReference>
<dbReference type="Proteomes" id="UP000001095">
    <property type="component" value="Unassembled WGS sequence"/>
</dbReference>
<dbReference type="AlphaFoldDB" id="K8PJZ1"/>
<evidence type="ECO:0000313" key="7">
    <source>
        <dbReference type="EMBL" id="EKS38693.1"/>
    </source>
</evidence>
<evidence type="ECO:0000313" key="8">
    <source>
        <dbReference type="Proteomes" id="UP000001095"/>
    </source>
</evidence>
<dbReference type="InterPro" id="IPR051398">
    <property type="entry name" value="Polysacch_Deacetylase"/>
</dbReference>
<keyword evidence="8" id="KW-1185">Reference proteome</keyword>
<evidence type="ECO:0000256" key="2">
    <source>
        <dbReference type="ARBA" id="ARBA00010973"/>
    </source>
</evidence>
<dbReference type="PATRIC" id="fig|883079.3.peg.1186"/>
<dbReference type="GO" id="GO:0005975">
    <property type="term" value="P:carbohydrate metabolic process"/>
    <property type="evidence" value="ECO:0007669"/>
    <property type="project" value="InterPro"/>
</dbReference>
<organism evidence="7 8">
    <name type="scientific">Afipia clevelandensis ATCC 49720</name>
    <dbReference type="NCBI Taxonomy" id="883079"/>
    <lineage>
        <taxon>Bacteria</taxon>
        <taxon>Pseudomonadati</taxon>
        <taxon>Pseudomonadota</taxon>
        <taxon>Alphaproteobacteria</taxon>
        <taxon>Hyphomicrobiales</taxon>
        <taxon>Nitrobacteraceae</taxon>
        <taxon>Afipia</taxon>
    </lineage>
</organism>
<dbReference type="Gene3D" id="3.20.20.370">
    <property type="entry name" value="Glycoside hydrolase/deacetylase"/>
    <property type="match status" value="1"/>
</dbReference>
<comment type="function">
    <text evidence="1">Is involved in generating a small heat-stable compound (Nod), an acylated oligomer of N-acetylglucosamine, that stimulates mitosis in various plant protoplasts.</text>
</comment>
<dbReference type="PANTHER" id="PTHR34216:SF7">
    <property type="entry name" value="POLY-BETA-1,6-N-ACETYL-D-GLUCOSAMINE N-DEACETYLASE"/>
    <property type="match status" value="1"/>
</dbReference>
<comment type="similarity">
    <text evidence="2">Belongs to the polysaccharide deacetylase family.</text>
</comment>
<name>K8PJZ1_9BRAD</name>
<reference evidence="7 8" key="1">
    <citation type="submission" date="2012-04" db="EMBL/GenBank/DDBJ databases">
        <title>The Genome Sequence of Afipia clevelandensis ATCC 49720.</title>
        <authorList>
            <consortium name="The Broad Institute Genome Sequencing Platform"/>
            <person name="Earl A."/>
            <person name="Ward D."/>
            <person name="Feldgarden M."/>
            <person name="Gevers D."/>
            <person name="Huys G."/>
            <person name="Walker B."/>
            <person name="Young S.K."/>
            <person name="Zeng Q."/>
            <person name="Gargeya S."/>
            <person name="Fitzgerald M."/>
            <person name="Haas B."/>
            <person name="Abouelleil A."/>
            <person name="Alvarado L."/>
            <person name="Arachchi H.M."/>
            <person name="Berlin A."/>
            <person name="Chapman S.B."/>
            <person name="Goldberg J."/>
            <person name="Griggs A."/>
            <person name="Gujja S."/>
            <person name="Hansen M."/>
            <person name="Howarth C."/>
            <person name="Imamovic A."/>
            <person name="Larimer J."/>
            <person name="McCowen C."/>
            <person name="Montmayeur A."/>
            <person name="Murphy C."/>
            <person name="Neiman D."/>
            <person name="Pearson M."/>
            <person name="Priest M."/>
            <person name="Roberts A."/>
            <person name="Saif S."/>
            <person name="Shea T."/>
            <person name="Sisk P."/>
            <person name="Sykes S."/>
            <person name="Wortman J."/>
            <person name="Nusbaum C."/>
            <person name="Birren B."/>
        </authorList>
    </citation>
    <scope>NUCLEOTIDE SEQUENCE [LARGE SCALE GENOMIC DNA]</scope>
    <source>
        <strain evidence="7 8">ATCC 49720</strain>
    </source>
</reference>
<gene>
    <name evidence="7" type="ORF">HMPREF9696_01162</name>
</gene>
<dbReference type="RefSeq" id="WP_002712028.1">
    <property type="nucleotide sequence ID" value="NZ_KB375281.1"/>
</dbReference>
<protein>
    <recommendedName>
        <fullName evidence="3">Chitooligosaccharide deacetylase</fullName>
    </recommendedName>
    <alternativeName>
        <fullName evidence="5">Nodulation protein B</fullName>
    </alternativeName>
</protein>
<keyword evidence="4" id="KW-0732">Signal</keyword>
<dbReference type="SUPFAM" id="SSF88713">
    <property type="entry name" value="Glycoside hydrolase/deacetylase"/>
    <property type="match status" value="1"/>
</dbReference>
<dbReference type="InterPro" id="IPR002509">
    <property type="entry name" value="NODB_dom"/>
</dbReference>
<sequence>MLFAKGLLADLGLELAYFSGLPHLLERRTGGAGVILRFQHVRPRGSDPFQPLQESEVTPEFLDRAVSALKRWGFDVLSIDDAVERSRQSALARRFVCLTFDGGHRDFMTFAYPVLSRHRVPFALYVPTGFVDGIGKAWWLALEQVIARNARIGLVMNRTEQHFFAPSLAEKYQLYEMLHAWMMTLSPDDVAAAIGDLCGRYGVDIESASRDAAMSWQDLAKLARDPQATIGSATVNYPNLARTKGTTALREMTMGRTVIETALNAPCRHFAYPFGARDSFGPREMMLVQEAGFASAVSAVPGVIRADGRSDPMALPRISWDGRRRSLRSLRVVVSGLTVRTPKAPKAELAKNYG</sequence>
<evidence type="ECO:0000256" key="1">
    <source>
        <dbReference type="ARBA" id="ARBA00003236"/>
    </source>
</evidence>
<dbReference type="InterPro" id="IPR011330">
    <property type="entry name" value="Glyco_hydro/deAcase_b/a-brl"/>
</dbReference>
<dbReference type="GO" id="GO:0016810">
    <property type="term" value="F:hydrolase activity, acting on carbon-nitrogen (but not peptide) bonds"/>
    <property type="evidence" value="ECO:0007669"/>
    <property type="project" value="InterPro"/>
</dbReference>
<accession>K8PJZ1</accession>